<reference evidence="2 3" key="1">
    <citation type="submission" date="2018-03" db="EMBL/GenBank/DDBJ databases">
        <title>Genomic Encyclopedia of Archaeal and Bacterial Type Strains, Phase II (KMG-II): from individual species to whole genera.</title>
        <authorList>
            <person name="Goeker M."/>
        </authorList>
    </citation>
    <scope>NUCLEOTIDE SEQUENCE [LARGE SCALE GENOMIC DNA]</scope>
    <source>
        <strain evidence="2 3">DSM 28354</strain>
    </source>
</reference>
<evidence type="ECO:0000313" key="2">
    <source>
        <dbReference type="EMBL" id="PRY46978.1"/>
    </source>
</evidence>
<dbReference type="Proteomes" id="UP000238375">
    <property type="component" value="Unassembled WGS sequence"/>
</dbReference>
<organism evidence="2 3">
    <name type="scientific">Spirosoma oryzae</name>
    <dbReference type="NCBI Taxonomy" id="1469603"/>
    <lineage>
        <taxon>Bacteria</taxon>
        <taxon>Pseudomonadati</taxon>
        <taxon>Bacteroidota</taxon>
        <taxon>Cytophagia</taxon>
        <taxon>Cytophagales</taxon>
        <taxon>Cytophagaceae</taxon>
        <taxon>Spirosoma</taxon>
    </lineage>
</organism>
<comment type="caution">
    <text evidence="2">The sequence shown here is derived from an EMBL/GenBank/DDBJ whole genome shotgun (WGS) entry which is preliminary data.</text>
</comment>
<keyword evidence="1" id="KW-0732">Signal</keyword>
<dbReference type="OrthoDB" id="1490993at2"/>
<dbReference type="AlphaFoldDB" id="A0A2T0TN72"/>
<feature type="chain" id="PRO_5015604339" evidence="1">
    <location>
        <begin position="18"/>
        <end position="330"/>
    </location>
</feature>
<accession>A0A2T0TN72</accession>
<dbReference type="EMBL" id="PVTE01000001">
    <property type="protein sequence ID" value="PRY46978.1"/>
    <property type="molecule type" value="Genomic_DNA"/>
</dbReference>
<keyword evidence="3" id="KW-1185">Reference proteome</keyword>
<gene>
    <name evidence="2" type="ORF">CLV58_10142</name>
</gene>
<feature type="signal peptide" evidence="1">
    <location>
        <begin position="1"/>
        <end position="17"/>
    </location>
</feature>
<protein>
    <submittedName>
        <fullName evidence="2">Uncharacterized protein</fullName>
    </submittedName>
</protein>
<dbReference type="RefSeq" id="WP_106135750.1">
    <property type="nucleotide sequence ID" value="NZ_PVTE01000001.1"/>
</dbReference>
<name>A0A2T0TN72_9BACT</name>
<proteinExistence type="predicted"/>
<sequence length="330" mass="37620">MSHLVALCLFLTTVSLASSPPDSGQDARRQADYAAYHRIIIDAHKRIANQDYQAALALHRQVFDTYAFVFARDYKVATQLALQTGQTQEAFTYLKKAISAGWTLRAIKKNVLIQPLQRDPRWRLIEARYDSLRSRYRQGGNQPVRSSVGKMFRKDQRKALLALFIPGDKARIRYAEKRFAPQSAQQVTQLIQLIDTYGYPGERLIHNGYWAAVILSHHNSISKRYALRDTLYPLVRPKLLKALQSGQLSPYEFAMIDDWYTAVKSDSQETHFGYLSRSLTRTATNEVNQAREAIGLDSIETISLLADLQQQTGFDVYLPSGMTRKITITE</sequence>
<evidence type="ECO:0000256" key="1">
    <source>
        <dbReference type="SAM" id="SignalP"/>
    </source>
</evidence>
<evidence type="ECO:0000313" key="3">
    <source>
        <dbReference type="Proteomes" id="UP000238375"/>
    </source>
</evidence>